<evidence type="ECO:0000256" key="14">
    <source>
        <dbReference type="ARBA" id="ARBA00025228"/>
    </source>
</evidence>
<reference evidence="21 22" key="1">
    <citation type="submission" date="2019-03" db="EMBL/GenBank/DDBJ databases">
        <title>Genomic Encyclopedia of Type Strains, Phase III (KMG-III): the genomes of soil and plant-associated and newly described type strains.</title>
        <authorList>
            <person name="Whitman W."/>
        </authorList>
    </citation>
    <scope>NUCLEOTIDE SEQUENCE [LARGE SCALE GENOMIC DNA]</scope>
    <source>
        <strain evidence="21 22">CGMCC 1.7660</strain>
    </source>
</reference>
<feature type="transmembrane region" description="Helical" evidence="19">
    <location>
        <begin position="116"/>
        <end position="136"/>
    </location>
</feature>
<dbReference type="Pfam" id="PF02654">
    <property type="entry name" value="CobS"/>
    <property type="match status" value="1"/>
</dbReference>
<comment type="similarity">
    <text evidence="4 19">Belongs to the CobS family.</text>
</comment>
<dbReference type="UniPathway" id="UPA00148">
    <property type="reaction ID" value="UER00238"/>
</dbReference>
<comment type="pathway">
    <text evidence="3 19">Cofactor biosynthesis; adenosylcobalamin biosynthesis; adenosylcobalamin from cob(II)yrinate a,c-diamide: step 7/7.</text>
</comment>
<gene>
    <name evidence="19" type="primary">cobS</name>
    <name evidence="21" type="ORF">A8950_1409</name>
</gene>
<dbReference type="HAMAP" id="MF_00719">
    <property type="entry name" value="CobS"/>
    <property type="match status" value="1"/>
</dbReference>
<keyword evidence="22" id="KW-1185">Reference proteome</keyword>
<name>A0A4R6WPK7_9PROT</name>
<dbReference type="Proteomes" id="UP000295783">
    <property type="component" value="Unassembled WGS sequence"/>
</dbReference>
<evidence type="ECO:0000256" key="19">
    <source>
        <dbReference type="HAMAP-Rule" id="MF_00719"/>
    </source>
</evidence>
<dbReference type="InterPro" id="IPR003805">
    <property type="entry name" value="CobS"/>
</dbReference>
<evidence type="ECO:0000256" key="5">
    <source>
        <dbReference type="ARBA" id="ARBA00013200"/>
    </source>
</evidence>
<evidence type="ECO:0000256" key="13">
    <source>
        <dbReference type="ARBA" id="ARBA00023136"/>
    </source>
</evidence>
<dbReference type="GO" id="GO:0005886">
    <property type="term" value="C:plasma membrane"/>
    <property type="evidence" value="ECO:0007669"/>
    <property type="project" value="UniProtKB-SubCell"/>
</dbReference>
<comment type="function">
    <text evidence="14 19">Joins adenosylcobinamide-GDP and alpha-ribazole to generate adenosylcobalamin (Ado-cobalamin). Also synthesizes adenosylcobalamin 5'-phosphate from adenosylcobinamide-GDP and alpha-ribazole 5'-phosphate.</text>
</comment>
<evidence type="ECO:0000256" key="15">
    <source>
        <dbReference type="ARBA" id="ARBA00032605"/>
    </source>
</evidence>
<keyword evidence="9 19" id="KW-0808">Transferase</keyword>
<evidence type="ECO:0000313" key="21">
    <source>
        <dbReference type="EMBL" id="TDQ83124.1"/>
    </source>
</evidence>
<keyword evidence="8 19" id="KW-0169">Cobalamin biosynthesis</keyword>
<dbReference type="GO" id="GO:0008818">
    <property type="term" value="F:cobalamin 5'-phosphate synthase activity"/>
    <property type="evidence" value="ECO:0007669"/>
    <property type="project" value="UniProtKB-UniRule"/>
</dbReference>
<organism evidence="21 22">
    <name type="scientific">Dongia mobilis</name>
    <dbReference type="NCBI Taxonomy" id="578943"/>
    <lineage>
        <taxon>Bacteria</taxon>
        <taxon>Pseudomonadati</taxon>
        <taxon>Pseudomonadota</taxon>
        <taxon>Alphaproteobacteria</taxon>
        <taxon>Rhodospirillales</taxon>
        <taxon>Dongiaceae</taxon>
        <taxon>Dongia</taxon>
    </lineage>
</organism>
<evidence type="ECO:0000256" key="2">
    <source>
        <dbReference type="ARBA" id="ARBA00004651"/>
    </source>
</evidence>
<keyword evidence="13 19" id="KW-0472">Membrane</keyword>
<evidence type="ECO:0000256" key="3">
    <source>
        <dbReference type="ARBA" id="ARBA00004663"/>
    </source>
</evidence>
<dbReference type="EMBL" id="SNYW01000007">
    <property type="protein sequence ID" value="TDQ83124.1"/>
    <property type="molecule type" value="Genomic_DNA"/>
</dbReference>
<dbReference type="GO" id="GO:0009236">
    <property type="term" value="P:cobalamin biosynthetic process"/>
    <property type="evidence" value="ECO:0007669"/>
    <property type="project" value="UniProtKB-UniRule"/>
</dbReference>
<evidence type="ECO:0000256" key="16">
    <source>
        <dbReference type="ARBA" id="ARBA00032853"/>
    </source>
</evidence>
<proteinExistence type="inferred from homology"/>
<dbReference type="GO" id="GO:0051073">
    <property type="term" value="F:adenosylcobinamide-GDP ribazoletransferase activity"/>
    <property type="evidence" value="ECO:0007669"/>
    <property type="project" value="UniProtKB-UniRule"/>
</dbReference>
<evidence type="ECO:0000256" key="17">
    <source>
        <dbReference type="ARBA" id="ARBA00048623"/>
    </source>
</evidence>
<accession>A0A4R6WPK7</accession>
<evidence type="ECO:0000256" key="12">
    <source>
        <dbReference type="ARBA" id="ARBA00022989"/>
    </source>
</evidence>
<evidence type="ECO:0000256" key="7">
    <source>
        <dbReference type="ARBA" id="ARBA00022475"/>
    </source>
</evidence>
<comment type="subcellular location">
    <subcellularLocation>
        <location evidence="2 19">Cell membrane</location>
        <topology evidence="2 19">Multi-pass membrane protein</topology>
    </subcellularLocation>
</comment>
<evidence type="ECO:0000256" key="8">
    <source>
        <dbReference type="ARBA" id="ARBA00022573"/>
    </source>
</evidence>
<dbReference type="EC" id="2.7.8.26" evidence="5 19"/>
<dbReference type="PANTHER" id="PTHR34148">
    <property type="entry name" value="ADENOSYLCOBINAMIDE-GDP RIBAZOLETRANSFERASE"/>
    <property type="match status" value="1"/>
</dbReference>
<evidence type="ECO:0000256" key="4">
    <source>
        <dbReference type="ARBA" id="ARBA00010561"/>
    </source>
</evidence>
<keyword evidence="7 19" id="KW-1003">Cell membrane</keyword>
<dbReference type="NCBIfam" id="TIGR00317">
    <property type="entry name" value="cobS"/>
    <property type="match status" value="1"/>
</dbReference>
<dbReference type="AlphaFoldDB" id="A0A4R6WPK7"/>
<sequence>MTDPNQPDQDDTVAAAQEPAVSAPDPAVGAAGRESGPESVAAPGSGPEPGPQASPTVNSLAAWQRDFWLCLGFFTRLPVKPVTGSLADAGRAFPFAGMVVGLIGGLVYYLGFQIGLSALLAALLAVAATGIVTGALHEDGLADVCDALGARGGLAKRLEILRDSRLGSYGGLALVFATAIKVASLAALAAPELVGGALIAAHALSRGVLPLVMSRMDLARQEGLAAGAGRPSPAIAYWSLIIALVIAVIAVAPVAALVALLAALAATWLVARLAQRQFGGYTGDVLGAVEQVAEMAILINLVTLI</sequence>
<feature type="region of interest" description="Disordered" evidence="20">
    <location>
        <begin position="1"/>
        <end position="56"/>
    </location>
</feature>
<keyword evidence="10 19" id="KW-0812">Transmembrane</keyword>
<dbReference type="OrthoDB" id="9794626at2"/>
<feature type="transmembrane region" description="Helical" evidence="19">
    <location>
        <begin position="92"/>
        <end position="110"/>
    </location>
</feature>
<evidence type="ECO:0000256" key="20">
    <source>
        <dbReference type="SAM" id="MobiDB-lite"/>
    </source>
</evidence>
<evidence type="ECO:0000256" key="6">
    <source>
        <dbReference type="ARBA" id="ARBA00015850"/>
    </source>
</evidence>
<keyword evidence="12 19" id="KW-1133">Transmembrane helix</keyword>
<protein>
    <recommendedName>
        <fullName evidence="6 19">Adenosylcobinamide-GDP ribazoletransferase</fullName>
        <ecNumber evidence="5 19">2.7.8.26</ecNumber>
    </recommendedName>
    <alternativeName>
        <fullName evidence="16 19">Cobalamin synthase</fullName>
    </alternativeName>
    <alternativeName>
        <fullName evidence="15 19">Cobalamin-5'-phosphate synthase</fullName>
    </alternativeName>
</protein>
<dbReference type="PANTHER" id="PTHR34148:SF1">
    <property type="entry name" value="ADENOSYLCOBINAMIDE-GDP RIBAZOLETRANSFERASE"/>
    <property type="match status" value="1"/>
</dbReference>
<evidence type="ECO:0000256" key="18">
    <source>
        <dbReference type="ARBA" id="ARBA00049504"/>
    </source>
</evidence>
<comment type="caution">
    <text evidence="21">The sequence shown here is derived from an EMBL/GenBank/DDBJ whole genome shotgun (WGS) entry which is preliminary data.</text>
</comment>
<evidence type="ECO:0000256" key="10">
    <source>
        <dbReference type="ARBA" id="ARBA00022692"/>
    </source>
</evidence>
<dbReference type="RefSeq" id="WP_133612910.1">
    <property type="nucleotide sequence ID" value="NZ_SNYW01000007.1"/>
</dbReference>
<feature type="transmembrane region" description="Helical" evidence="19">
    <location>
        <begin position="166"/>
        <end position="187"/>
    </location>
</feature>
<evidence type="ECO:0000256" key="1">
    <source>
        <dbReference type="ARBA" id="ARBA00001946"/>
    </source>
</evidence>
<feature type="transmembrane region" description="Helical" evidence="19">
    <location>
        <begin position="193"/>
        <end position="214"/>
    </location>
</feature>
<evidence type="ECO:0000256" key="9">
    <source>
        <dbReference type="ARBA" id="ARBA00022679"/>
    </source>
</evidence>
<evidence type="ECO:0000313" key="22">
    <source>
        <dbReference type="Proteomes" id="UP000295783"/>
    </source>
</evidence>
<comment type="catalytic activity">
    <reaction evidence="18 19">
        <text>alpha-ribazole 5'-phosphate + adenosylcob(III)inamide-GDP = adenosylcob(III)alamin 5'-phosphate + GMP + H(+)</text>
        <dbReference type="Rhea" id="RHEA:23560"/>
        <dbReference type="ChEBI" id="CHEBI:15378"/>
        <dbReference type="ChEBI" id="CHEBI:57918"/>
        <dbReference type="ChEBI" id="CHEBI:58115"/>
        <dbReference type="ChEBI" id="CHEBI:60487"/>
        <dbReference type="ChEBI" id="CHEBI:60493"/>
        <dbReference type="EC" id="2.7.8.26"/>
    </reaction>
</comment>
<keyword evidence="11 19" id="KW-0460">Magnesium</keyword>
<feature type="transmembrane region" description="Helical" evidence="19">
    <location>
        <begin position="235"/>
        <end position="268"/>
    </location>
</feature>
<comment type="cofactor">
    <cofactor evidence="1 19">
        <name>Mg(2+)</name>
        <dbReference type="ChEBI" id="CHEBI:18420"/>
    </cofactor>
</comment>
<evidence type="ECO:0000256" key="11">
    <source>
        <dbReference type="ARBA" id="ARBA00022842"/>
    </source>
</evidence>
<comment type="catalytic activity">
    <reaction evidence="17 19">
        <text>alpha-ribazole + adenosylcob(III)inamide-GDP = adenosylcob(III)alamin + GMP + H(+)</text>
        <dbReference type="Rhea" id="RHEA:16049"/>
        <dbReference type="ChEBI" id="CHEBI:10329"/>
        <dbReference type="ChEBI" id="CHEBI:15378"/>
        <dbReference type="ChEBI" id="CHEBI:18408"/>
        <dbReference type="ChEBI" id="CHEBI:58115"/>
        <dbReference type="ChEBI" id="CHEBI:60487"/>
        <dbReference type="EC" id="2.7.8.26"/>
    </reaction>
</comment>